<accession>A0ABY5SZL0</accession>
<dbReference type="Gene3D" id="3.40.50.1000">
    <property type="entry name" value="HAD superfamily/HAD-like"/>
    <property type="match status" value="1"/>
</dbReference>
<dbReference type="InterPro" id="IPR003337">
    <property type="entry name" value="Trehalose_PPase"/>
</dbReference>
<dbReference type="EC" id="3.1.3.12" evidence="4"/>
<dbReference type="InterPro" id="IPR036412">
    <property type="entry name" value="HAD-like_sf"/>
</dbReference>
<dbReference type="PANTHER" id="PTHR43768">
    <property type="entry name" value="TREHALOSE 6-PHOSPHATE PHOSPHATASE"/>
    <property type="match status" value="1"/>
</dbReference>
<comment type="pathway">
    <text evidence="1 4">Glycan biosynthesis; trehalose biosynthesis.</text>
</comment>
<comment type="cofactor">
    <cofactor evidence="4">
        <name>Mg(2+)</name>
        <dbReference type="ChEBI" id="CHEBI:18420"/>
    </cofactor>
</comment>
<comment type="function">
    <text evidence="4">Removes the phosphate from trehalose 6-phosphate to produce free trehalose.</text>
</comment>
<dbReference type="RefSeq" id="WP_265557335.1">
    <property type="nucleotide sequence ID" value="NZ_CP092471.1"/>
</dbReference>
<evidence type="ECO:0000313" key="6">
    <source>
        <dbReference type="Proteomes" id="UP001065265"/>
    </source>
</evidence>
<name>A0ABY5SZL0_9SPHN</name>
<dbReference type="Pfam" id="PF02358">
    <property type="entry name" value="Trehalose_PPase"/>
    <property type="match status" value="1"/>
</dbReference>
<dbReference type="NCBIfam" id="TIGR00685">
    <property type="entry name" value="T6PP"/>
    <property type="match status" value="1"/>
</dbReference>
<dbReference type="InterPro" id="IPR006379">
    <property type="entry name" value="HAD-SF_hydro_IIB"/>
</dbReference>
<evidence type="ECO:0000256" key="3">
    <source>
        <dbReference type="ARBA" id="ARBA00022801"/>
    </source>
</evidence>
<evidence type="ECO:0000256" key="1">
    <source>
        <dbReference type="ARBA" id="ARBA00005199"/>
    </source>
</evidence>
<keyword evidence="4" id="KW-0479">Metal-binding</keyword>
<dbReference type="PANTHER" id="PTHR43768:SF3">
    <property type="entry name" value="TREHALOSE 6-PHOSPHATE PHOSPHATASE"/>
    <property type="match status" value="1"/>
</dbReference>
<dbReference type="EMBL" id="CP092471">
    <property type="protein sequence ID" value="UVI38134.1"/>
    <property type="molecule type" value="Genomic_DNA"/>
</dbReference>
<evidence type="ECO:0000256" key="2">
    <source>
        <dbReference type="ARBA" id="ARBA00008770"/>
    </source>
</evidence>
<dbReference type="InterPro" id="IPR044651">
    <property type="entry name" value="OTSB-like"/>
</dbReference>
<dbReference type="InterPro" id="IPR023214">
    <property type="entry name" value="HAD_sf"/>
</dbReference>
<comment type="similarity">
    <text evidence="2 4">Belongs to the trehalose phosphatase family.</text>
</comment>
<reference evidence="5" key="1">
    <citation type="submission" date="2022-02" db="EMBL/GenBank/DDBJ databases">
        <title>Qipengyuania spongiae sp. nov., isolated from marine sponge.</title>
        <authorList>
            <person name="Li Z."/>
            <person name="Zhang M."/>
        </authorList>
    </citation>
    <scope>NUCLEOTIDE SEQUENCE</scope>
    <source>
        <strain evidence="5">PHS-Z21</strain>
    </source>
</reference>
<dbReference type="Proteomes" id="UP001065265">
    <property type="component" value="Chromosome"/>
</dbReference>
<evidence type="ECO:0000313" key="5">
    <source>
        <dbReference type="EMBL" id="UVI38134.1"/>
    </source>
</evidence>
<dbReference type="NCBIfam" id="TIGR01484">
    <property type="entry name" value="HAD-SF-IIB"/>
    <property type="match status" value="1"/>
</dbReference>
<keyword evidence="3 4" id="KW-0378">Hydrolase</keyword>
<comment type="catalytic activity">
    <reaction evidence="4">
        <text>alpha,alpha-trehalose 6-phosphate + H2O = alpha,alpha-trehalose + phosphate</text>
        <dbReference type="Rhea" id="RHEA:23420"/>
        <dbReference type="ChEBI" id="CHEBI:15377"/>
        <dbReference type="ChEBI" id="CHEBI:16551"/>
        <dbReference type="ChEBI" id="CHEBI:43474"/>
        <dbReference type="ChEBI" id="CHEBI:58429"/>
        <dbReference type="EC" id="3.1.3.12"/>
    </reaction>
</comment>
<organism evidence="5 6">
    <name type="scientific">Qipengyuania spongiae</name>
    <dbReference type="NCBI Taxonomy" id="2909673"/>
    <lineage>
        <taxon>Bacteria</taxon>
        <taxon>Pseudomonadati</taxon>
        <taxon>Pseudomonadota</taxon>
        <taxon>Alphaproteobacteria</taxon>
        <taxon>Sphingomonadales</taxon>
        <taxon>Erythrobacteraceae</taxon>
        <taxon>Qipengyuania</taxon>
    </lineage>
</organism>
<dbReference type="SUPFAM" id="SSF56784">
    <property type="entry name" value="HAD-like"/>
    <property type="match status" value="1"/>
</dbReference>
<gene>
    <name evidence="5" type="primary">otsB</name>
    <name evidence="5" type="ORF">L1F33_07560</name>
</gene>
<proteinExistence type="inferred from homology"/>
<keyword evidence="6" id="KW-1185">Reference proteome</keyword>
<sequence>MTDTLPPPPSLDSLIVEGPVALFLDFDGTLVDIAATPDEIEVPGDLVDRLHALCERMGQRVALVSGRALDDLETHLPALTVCRAGSHGASRLFADGRRLGKEPEGLPDAAVDRLRAFAEGRGLLYETKAHGGAVHFRKHPEMRDEAVALGRDVAAELGLALFTGKGLVELVRPGANKGEAVRAFMENEPFRSARPVFIGDDTTDEDGMDAAAQLGGFGITVGERENHVARYGLDSVGAVHHWLGL</sequence>
<protein>
    <recommendedName>
        <fullName evidence="4">Trehalose 6-phosphate phosphatase</fullName>
        <ecNumber evidence="4">3.1.3.12</ecNumber>
    </recommendedName>
</protein>
<evidence type="ECO:0000256" key="4">
    <source>
        <dbReference type="RuleBase" id="RU361117"/>
    </source>
</evidence>
<keyword evidence="4" id="KW-0460">Magnesium</keyword>
<dbReference type="GO" id="GO:0004805">
    <property type="term" value="F:trehalose-phosphatase activity"/>
    <property type="evidence" value="ECO:0007669"/>
    <property type="project" value="UniProtKB-EC"/>
</dbReference>
<dbReference type="Gene3D" id="3.30.70.1020">
    <property type="entry name" value="Trehalose-6-phosphate phosphatase related protein, domain 2"/>
    <property type="match status" value="1"/>
</dbReference>